<accession>W9R8K3</accession>
<evidence type="ECO:0000256" key="1">
    <source>
        <dbReference type="SAM" id="MobiDB-lite"/>
    </source>
</evidence>
<gene>
    <name evidence="2" type="ORF">L484_026402</name>
</gene>
<evidence type="ECO:0008006" key="4">
    <source>
        <dbReference type="Google" id="ProtNLM"/>
    </source>
</evidence>
<dbReference type="InterPro" id="IPR007590">
    <property type="entry name" value="Saf4/Yju2"/>
</dbReference>
<proteinExistence type="predicted"/>
<dbReference type="GO" id="GO:0071006">
    <property type="term" value="C:U2-type catalytic step 1 spliceosome"/>
    <property type="evidence" value="ECO:0007669"/>
    <property type="project" value="TreeGrafter"/>
</dbReference>
<feature type="region of interest" description="Disordered" evidence="1">
    <location>
        <begin position="82"/>
        <end position="101"/>
    </location>
</feature>
<feature type="compositionally biased region" description="Polar residues" evidence="1">
    <location>
        <begin position="148"/>
        <end position="160"/>
    </location>
</feature>
<dbReference type="eggNOG" id="KOG2989">
    <property type="taxonomic scope" value="Eukaryota"/>
</dbReference>
<evidence type="ECO:0000313" key="3">
    <source>
        <dbReference type="Proteomes" id="UP000030645"/>
    </source>
</evidence>
<reference evidence="3" key="1">
    <citation type="submission" date="2013-01" db="EMBL/GenBank/DDBJ databases">
        <title>Draft Genome Sequence of a Mulberry Tree, Morus notabilis C.K. Schneid.</title>
        <authorList>
            <person name="He N."/>
            <person name="Zhao S."/>
        </authorList>
    </citation>
    <scope>NUCLEOTIDE SEQUENCE</scope>
</reference>
<name>W9R8K3_9ROSA</name>
<dbReference type="EMBL" id="KE344356">
    <property type="protein sequence ID" value="EXB58199.1"/>
    <property type="molecule type" value="Genomic_DNA"/>
</dbReference>
<dbReference type="AlphaFoldDB" id="W9R8K3"/>
<feature type="compositionally biased region" description="Basic and acidic residues" evidence="1">
    <location>
        <begin position="166"/>
        <end position="176"/>
    </location>
</feature>
<dbReference type="STRING" id="981085.W9R8K3"/>
<evidence type="ECO:0000313" key="2">
    <source>
        <dbReference type="EMBL" id="EXB58199.1"/>
    </source>
</evidence>
<dbReference type="Proteomes" id="UP000030645">
    <property type="component" value="Unassembled WGS sequence"/>
</dbReference>
<keyword evidence="3" id="KW-1185">Reference proteome</keyword>
<dbReference type="Pfam" id="PF04502">
    <property type="entry name" value="Saf4_Yju2"/>
    <property type="match status" value="1"/>
</dbReference>
<dbReference type="PANTHER" id="PTHR12111">
    <property type="entry name" value="SPLICING FACTOR YJU2"/>
    <property type="match status" value="1"/>
</dbReference>
<protein>
    <recommendedName>
        <fullName evidence="4">Splicing factor YJU2</fullName>
    </recommendedName>
</protein>
<feature type="region of interest" description="Disordered" evidence="1">
    <location>
        <begin position="130"/>
        <end position="176"/>
    </location>
</feature>
<dbReference type="GO" id="GO:0000398">
    <property type="term" value="P:mRNA splicing, via spliceosome"/>
    <property type="evidence" value="ECO:0007669"/>
    <property type="project" value="InterPro"/>
</dbReference>
<organism evidence="2 3">
    <name type="scientific">Morus notabilis</name>
    <dbReference type="NCBI Taxonomy" id="981085"/>
    <lineage>
        <taxon>Eukaryota</taxon>
        <taxon>Viridiplantae</taxon>
        <taxon>Streptophyta</taxon>
        <taxon>Embryophyta</taxon>
        <taxon>Tracheophyta</taxon>
        <taxon>Spermatophyta</taxon>
        <taxon>Magnoliopsida</taxon>
        <taxon>eudicotyledons</taxon>
        <taxon>Gunneridae</taxon>
        <taxon>Pentapetalae</taxon>
        <taxon>rosids</taxon>
        <taxon>fabids</taxon>
        <taxon>Rosales</taxon>
        <taxon>Moraceae</taxon>
        <taxon>Moreae</taxon>
        <taxon>Morus</taxon>
    </lineage>
</organism>
<sequence length="225" mass="25719">MGERKMLSMGIRCNLCGNFMYRGTKVNARKEDVIAEKYLGSQIQIYRFYFRCSQCAAEIIMKPDPQNSDYVVESGSTRNFEPWRDEDERVEKEKREREIEEMRDPMKSLENTTMDSKRTMDNLANLEELKSIKRQSVSQKHPGKPTDSLRSASFPYSSSRRVAASDGDKTEKVDERSQRAFMIKSMAVAAAAAHKKLCSYTSAAMRTSMNINDGCSNAYLNPISR</sequence>
<dbReference type="PANTHER" id="PTHR12111:SF1">
    <property type="entry name" value="SPLICING FACTOR YJU2"/>
    <property type="match status" value="1"/>
</dbReference>